<dbReference type="Gene3D" id="3.40.190.10">
    <property type="entry name" value="Periplasmic binding protein-like II"/>
    <property type="match status" value="2"/>
</dbReference>
<sequence>MSLQSADVAQTLFLSTIPGATPSKWVHRFTSDGSTRRVQLVNHDESSQTLFLQPGPDGTVRGIPQLGYLRWRRDASWHQRVTAHGLDPDEVHLVSLYEEEPVIVVGLDHLLAAWDPQADGPIPAEELTEGFLDPADFAPPVAPDALEPPEVPGSGERMAIEIVATGTGFTLLPASVARMFGVKRTLTLPTTAHPGWQVGLAWRRDLDSPLIQDFIGVTKGRRPSSQRWT</sequence>
<evidence type="ECO:0000313" key="1">
    <source>
        <dbReference type="EMBL" id="WGH92429.1"/>
    </source>
</evidence>
<evidence type="ECO:0000313" key="2">
    <source>
        <dbReference type="Proteomes" id="UP001224674"/>
    </source>
</evidence>
<name>A0AAJ6DBI1_9MICC</name>
<proteinExistence type="predicted"/>
<dbReference type="RefSeq" id="WP_279674535.1">
    <property type="nucleotide sequence ID" value="NZ_CP122566.1"/>
</dbReference>
<reference evidence="1 2" key="1">
    <citation type="submission" date="2023-03" db="EMBL/GenBank/DDBJ databases">
        <title>Complete genome sequences of several Auritidibacter ignavus strains isolated from ear infections.</title>
        <authorList>
            <person name="Baehr T."/>
            <person name="Baumhoegger A.M."/>
        </authorList>
    </citation>
    <scope>NUCLEOTIDE SEQUENCE [LARGE SCALE GENOMIC DNA]</scope>
    <source>
        <strain evidence="1 2">BABAE-6</strain>
    </source>
</reference>
<dbReference type="CDD" id="cd05466">
    <property type="entry name" value="PBP2_LTTR_substrate"/>
    <property type="match status" value="1"/>
</dbReference>
<organism evidence="1 2">
    <name type="scientific">Auritidibacter ignavus</name>
    <dbReference type="NCBI Taxonomy" id="678932"/>
    <lineage>
        <taxon>Bacteria</taxon>
        <taxon>Bacillati</taxon>
        <taxon>Actinomycetota</taxon>
        <taxon>Actinomycetes</taxon>
        <taxon>Micrococcales</taxon>
        <taxon>Micrococcaceae</taxon>
        <taxon>Auritidibacter</taxon>
    </lineage>
</organism>
<dbReference type="AlphaFoldDB" id="A0AAJ6DBI1"/>
<protein>
    <submittedName>
        <fullName evidence="1">LysR family transcriptional regulator substrate-binding protein</fullName>
    </submittedName>
</protein>
<accession>A0AAJ6DBI1</accession>
<dbReference type="EMBL" id="CP122566">
    <property type="protein sequence ID" value="WGH92429.1"/>
    <property type="molecule type" value="Genomic_DNA"/>
</dbReference>
<gene>
    <name evidence="1" type="ORF">QDX21_08875</name>
</gene>
<dbReference type="Proteomes" id="UP001224674">
    <property type="component" value="Chromosome"/>
</dbReference>
<keyword evidence="2" id="KW-1185">Reference proteome</keyword>
<dbReference type="SUPFAM" id="SSF53850">
    <property type="entry name" value="Periplasmic binding protein-like II"/>
    <property type="match status" value="1"/>
</dbReference>